<proteinExistence type="predicted"/>
<evidence type="ECO:0000256" key="1">
    <source>
        <dbReference type="SAM" id="MobiDB-lite"/>
    </source>
</evidence>
<reference evidence="2" key="1">
    <citation type="submission" date="2019-08" db="EMBL/GenBank/DDBJ databases">
        <authorList>
            <person name="Kucharzyk K."/>
            <person name="Murdoch R.W."/>
            <person name="Higgins S."/>
            <person name="Loffler F."/>
        </authorList>
    </citation>
    <scope>NUCLEOTIDE SEQUENCE</scope>
</reference>
<accession>A0A645BIS8</accession>
<protein>
    <submittedName>
        <fullName evidence="2">Uncharacterized protein</fullName>
    </submittedName>
</protein>
<comment type="caution">
    <text evidence="2">The sequence shown here is derived from an EMBL/GenBank/DDBJ whole genome shotgun (WGS) entry which is preliminary data.</text>
</comment>
<dbReference type="EMBL" id="VSSQ01020424">
    <property type="protein sequence ID" value="MPM65267.1"/>
    <property type="molecule type" value="Genomic_DNA"/>
</dbReference>
<organism evidence="2">
    <name type="scientific">bioreactor metagenome</name>
    <dbReference type="NCBI Taxonomy" id="1076179"/>
    <lineage>
        <taxon>unclassified sequences</taxon>
        <taxon>metagenomes</taxon>
        <taxon>ecological metagenomes</taxon>
    </lineage>
</organism>
<evidence type="ECO:0000313" key="2">
    <source>
        <dbReference type="EMBL" id="MPM65267.1"/>
    </source>
</evidence>
<name>A0A645BIS8_9ZZZZ</name>
<sequence length="231" mass="25338">MAPIVHSEPTDSVQVCVTAPPRAGPAVWHLAGSPGLSAAPPQVDRSQFEVRGRCAPPSRDRGRQRRGTRPLSPAPCLANRYRIRDPADLPAVGRFGRWRPMNPQSAPDRWRSGPRHHSTAAVLASAARYPSAWLGLQAAADPRPQGRSRDVRHRLCGIEARGGSQKHRDAQPAVGTRGDPEVGRWPGTRPPRHPAVLRACLRPRCQLVRGGPRRCRDRWRRVDAGTPPHPG</sequence>
<feature type="region of interest" description="Disordered" evidence="1">
    <location>
        <begin position="94"/>
        <end position="115"/>
    </location>
</feature>
<gene>
    <name evidence="2" type="ORF">SDC9_112162</name>
</gene>
<dbReference type="AlphaFoldDB" id="A0A645BIS8"/>
<feature type="region of interest" description="Disordered" evidence="1">
    <location>
        <begin position="33"/>
        <end position="75"/>
    </location>
</feature>
<feature type="region of interest" description="Disordered" evidence="1">
    <location>
        <begin position="161"/>
        <end position="190"/>
    </location>
</feature>